<evidence type="ECO:0000256" key="3">
    <source>
        <dbReference type="ARBA" id="ARBA00034247"/>
    </source>
</evidence>
<dbReference type="InterPro" id="IPR000160">
    <property type="entry name" value="GGDEF_dom"/>
</dbReference>
<evidence type="ECO:0000256" key="4">
    <source>
        <dbReference type="SAM" id="Phobius"/>
    </source>
</evidence>
<keyword evidence="4" id="KW-0812">Transmembrane</keyword>
<feature type="transmembrane region" description="Helical" evidence="4">
    <location>
        <begin position="165"/>
        <end position="183"/>
    </location>
</feature>
<dbReference type="InterPro" id="IPR029787">
    <property type="entry name" value="Nucleotide_cyclase"/>
</dbReference>
<feature type="transmembrane region" description="Helical" evidence="4">
    <location>
        <begin position="189"/>
        <end position="211"/>
    </location>
</feature>
<dbReference type="InterPro" id="IPR043128">
    <property type="entry name" value="Rev_trsase/Diguanyl_cyclase"/>
</dbReference>
<organism evidence="6 7">
    <name type="scientific">Marinobacter profundi</name>
    <dbReference type="NCBI Taxonomy" id="2666256"/>
    <lineage>
        <taxon>Bacteria</taxon>
        <taxon>Pseudomonadati</taxon>
        <taxon>Pseudomonadota</taxon>
        <taxon>Gammaproteobacteria</taxon>
        <taxon>Pseudomonadales</taxon>
        <taxon>Marinobacteraceae</taxon>
        <taxon>Marinobacter</taxon>
    </lineage>
</organism>
<proteinExistence type="predicted"/>
<feature type="transmembrane region" description="Helical" evidence="4">
    <location>
        <begin position="139"/>
        <end position="158"/>
    </location>
</feature>
<protein>
    <recommendedName>
        <fullName evidence="2">diguanylate cyclase</fullName>
        <ecNumber evidence="2">2.7.7.65</ecNumber>
    </recommendedName>
</protein>
<comment type="caution">
    <text evidence="6">The sequence shown here is derived from an EMBL/GenBank/DDBJ whole genome shotgun (WGS) entry which is preliminary data.</text>
</comment>
<dbReference type="GO" id="GO:0052621">
    <property type="term" value="F:diguanylate cyclase activity"/>
    <property type="evidence" value="ECO:0007669"/>
    <property type="project" value="UniProtKB-EC"/>
</dbReference>
<dbReference type="PANTHER" id="PTHR45138">
    <property type="entry name" value="REGULATORY COMPONENTS OF SENSORY TRANSDUCTION SYSTEM"/>
    <property type="match status" value="1"/>
</dbReference>
<name>A0A2G1UI34_9GAMM</name>
<feature type="domain" description="GGDEF" evidence="5">
    <location>
        <begin position="259"/>
        <end position="391"/>
    </location>
</feature>
<sequence length="393" mass="44046">MHYWQMQPIPAKMAHLFQLRKPSVRIPQPRIPDKWLAAFESDTDLVEQRVAIIMAWVVLITMPMYQTSHHLRNVDSEGLWMAELLFRIPGVLCGLLTLAALHFGRPQLPARALLRMLGISVMVMILALFLIHYRDHPDNMTQLSNGLVITFFGVTALAIRGLREWCLVFLTPFVIFLVIAPFAGIPRAMLLPLLFDPMVMVVITLVATAAVRHLRIREFLARQELTEIASTDQLTGLLNRRPMHPLMVHEVNRARRTGTPFSIVLGDLDRFKKVNDTYGHEAGDLVLQETARRLQAAIRAQDIVCRWGGEELLILLPETGPEGAGQVAEKIRAAMDDAPVQTGNEVIHQTISLGVSSFRPDDTVTTLISRADEALYEAKSAGRNRVVQADQPG</sequence>
<feature type="transmembrane region" description="Helical" evidence="4">
    <location>
        <begin position="50"/>
        <end position="67"/>
    </location>
</feature>
<dbReference type="Pfam" id="PF00990">
    <property type="entry name" value="GGDEF"/>
    <property type="match status" value="1"/>
</dbReference>
<dbReference type="NCBIfam" id="TIGR00254">
    <property type="entry name" value="GGDEF"/>
    <property type="match status" value="1"/>
</dbReference>
<dbReference type="CDD" id="cd01949">
    <property type="entry name" value="GGDEF"/>
    <property type="match status" value="1"/>
</dbReference>
<dbReference type="Gene3D" id="3.30.70.270">
    <property type="match status" value="1"/>
</dbReference>
<dbReference type="EC" id="2.7.7.65" evidence="2"/>
<evidence type="ECO:0000313" key="6">
    <source>
        <dbReference type="EMBL" id="PHQ14137.1"/>
    </source>
</evidence>
<feature type="transmembrane region" description="Helical" evidence="4">
    <location>
        <begin position="79"/>
        <end position="101"/>
    </location>
</feature>
<dbReference type="Proteomes" id="UP000231409">
    <property type="component" value="Unassembled WGS sequence"/>
</dbReference>
<dbReference type="PROSITE" id="PS50887">
    <property type="entry name" value="GGDEF"/>
    <property type="match status" value="1"/>
</dbReference>
<evidence type="ECO:0000313" key="7">
    <source>
        <dbReference type="Proteomes" id="UP000231409"/>
    </source>
</evidence>
<evidence type="ECO:0000256" key="2">
    <source>
        <dbReference type="ARBA" id="ARBA00012528"/>
    </source>
</evidence>
<dbReference type="SMART" id="SM00267">
    <property type="entry name" value="GGDEF"/>
    <property type="match status" value="1"/>
</dbReference>
<dbReference type="InterPro" id="IPR050469">
    <property type="entry name" value="Diguanylate_Cyclase"/>
</dbReference>
<evidence type="ECO:0000259" key="5">
    <source>
        <dbReference type="PROSITE" id="PS50887"/>
    </source>
</evidence>
<accession>A0A2G1UI34</accession>
<dbReference type="SUPFAM" id="SSF55073">
    <property type="entry name" value="Nucleotide cyclase"/>
    <property type="match status" value="1"/>
</dbReference>
<keyword evidence="4" id="KW-0472">Membrane</keyword>
<dbReference type="AlphaFoldDB" id="A0A2G1UI34"/>
<keyword evidence="7" id="KW-1185">Reference proteome</keyword>
<feature type="transmembrane region" description="Helical" evidence="4">
    <location>
        <begin position="113"/>
        <end position="133"/>
    </location>
</feature>
<dbReference type="EMBL" id="NTFH01000011">
    <property type="protein sequence ID" value="PHQ14137.1"/>
    <property type="molecule type" value="Genomic_DNA"/>
</dbReference>
<reference evidence="6 7" key="1">
    <citation type="submission" date="2017-09" db="EMBL/GenBank/DDBJ databases">
        <title>The draft genome sequences of Marinobacter sp. PWS21.</title>
        <authorList>
            <person name="Cao J."/>
        </authorList>
    </citation>
    <scope>NUCLEOTIDE SEQUENCE [LARGE SCALE GENOMIC DNA]</scope>
    <source>
        <strain evidence="6 7">PWS21</strain>
    </source>
</reference>
<evidence type="ECO:0000256" key="1">
    <source>
        <dbReference type="ARBA" id="ARBA00001946"/>
    </source>
</evidence>
<dbReference type="FunFam" id="3.30.70.270:FF:000001">
    <property type="entry name" value="Diguanylate cyclase domain protein"/>
    <property type="match status" value="1"/>
</dbReference>
<comment type="catalytic activity">
    <reaction evidence="3">
        <text>2 GTP = 3',3'-c-di-GMP + 2 diphosphate</text>
        <dbReference type="Rhea" id="RHEA:24898"/>
        <dbReference type="ChEBI" id="CHEBI:33019"/>
        <dbReference type="ChEBI" id="CHEBI:37565"/>
        <dbReference type="ChEBI" id="CHEBI:58805"/>
        <dbReference type="EC" id="2.7.7.65"/>
    </reaction>
</comment>
<comment type="cofactor">
    <cofactor evidence="1">
        <name>Mg(2+)</name>
        <dbReference type="ChEBI" id="CHEBI:18420"/>
    </cofactor>
</comment>
<gene>
    <name evidence="6" type="ORF">CLH61_14575</name>
</gene>
<dbReference type="PANTHER" id="PTHR45138:SF9">
    <property type="entry name" value="DIGUANYLATE CYCLASE DGCM-RELATED"/>
    <property type="match status" value="1"/>
</dbReference>
<keyword evidence="4" id="KW-1133">Transmembrane helix</keyword>